<comment type="similarity">
    <text evidence="1 2">Belongs to the peptidase M16 family.</text>
</comment>
<dbReference type="Proteomes" id="UP000287352">
    <property type="component" value="Unassembled WGS sequence"/>
</dbReference>
<dbReference type="PROSITE" id="PS00143">
    <property type="entry name" value="INSULINASE"/>
    <property type="match status" value="1"/>
</dbReference>
<dbReference type="GO" id="GO:0006508">
    <property type="term" value="P:proteolysis"/>
    <property type="evidence" value="ECO:0007669"/>
    <property type="project" value="InterPro"/>
</dbReference>
<evidence type="ECO:0000313" key="5">
    <source>
        <dbReference type="EMBL" id="GCE12568.1"/>
    </source>
</evidence>
<dbReference type="InterPro" id="IPR011765">
    <property type="entry name" value="Pept_M16_N"/>
</dbReference>
<dbReference type="InterPro" id="IPR011249">
    <property type="entry name" value="Metalloenz_LuxS/M16"/>
</dbReference>
<protein>
    <submittedName>
        <fullName evidence="5">Peptidase M16</fullName>
    </submittedName>
</protein>
<keyword evidence="6" id="KW-1185">Reference proteome</keyword>
<dbReference type="PANTHER" id="PTHR11851:SF49">
    <property type="entry name" value="MITOCHONDRIAL-PROCESSING PEPTIDASE SUBUNIT ALPHA"/>
    <property type="match status" value="1"/>
</dbReference>
<evidence type="ECO:0000259" key="3">
    <source>
        <dbReference type="Pfam" id="PF00675"/>
    </source>
</evidence>
<organism evidence="5 6">
    <name type="scientific">Tengunoibacter tsumagoiensis</name>
    <dbReference type="NCBI Taxonomy" id="2014871"/>
    <lineage>
        <taxon>Bacteria</taxon>
        <taxon>Bacillati</taxon>
        <taxon>Chloroflexota</taxon>
        <taxon>Ktedonobacteria</taxon>
        <taxon>Ktedonobacterales</taxon>
        <taxon>Dictyobacteraceae</taxon>
        <taxon>Tengunoibacter</taxon>
    </lineage>
</organism>
<dbReference type="Gene3D" id="3.30.830.10">
    <property type="entry name" value="Metalloenzyme, LuxS/M16 peptidase-like"/>
    <property type="match status" value="2"/>
</dbReference>
<proteinExistence type="inferred from homology"/>
<dbReference type="PANTHER" id="PTHR11851">
    <property type="entry name" value="METALLOPROTEASE"/>
    <property type="match status" value="1"/>
</dbReference>
<dbReference type="Pfam" id="PF00675">
    <property type="entry name" value="Peptidase_M16"/>
    <property type="match status" value="1"/>
</dbReference>
<sequence>MNYVRTTLKNGLRLITTHMPGMRSASIAFFFAVGSRYETDEIAGVSHFIEHMLFKGSQHYPSARKISEAIEGVGGNFNGSTGKEITSYTARVPGEDLPVVLDVLADMIRHPLFDPIEIEKERGVIIEELSSTQDDPQEWVNLLIDEAMWPNLPLGRDDAGNIESVKRLQRQQMLEYLDTYYRPNSLVVSVAGNIDHQEVLALVEKLFHDWEARPTPSWTPCLPPLHTPPVRMIKKATEQTNICLSTLGTAYGSPDYYPLLLINGLLGDGMSSRLFQTLREEQGLAYDIGSYFNSYYETGSLVVSAGVDPSHTQEAVHSILAELTRLCDEPVPTAELERIKAYIRGSILLGLEGTQQVASWLGSQECLYNRMWSIDEVLANVSAVTVEDIQRVARICFAPQWRRLAVIGPDDTRRAGYFKTVLAGV</sequence>
<dbReference type="InterPro" id="IPR050361">
    <property type="entry name" value="MPP/UQCRC_Complex"/>
</dbReference>
<dbReference type="OrthoDB" id="9811314at2"/>
<feature type="domain" description="Peptidase M16 C-terminal" evidence="4">
    <location>
        <begin position="168"/>
        <end position="341"/>
    </location>
</feature>
<name>A0A402A093_9CHLR</name>
<gene>
    <name evidence="5" type="ORF">KTT_24270</name>
</gene>
<dbReference type="InterPro" id="IPR007863">
    <property type="entry name" value="Peptidase_M16_C"/>
</dbReference>
<evidence type="ECO:0000256" key="1">
    <source>
        <dbReference type="ARBA" id="ARBA00007261"/>
    </source>
</evidence>
<feature type="domain" description="Peptidase M16 N-terminal" evidence="3">
    <location>
        <begin position="15"/>
        <end position="156"/>
    </location>
</feature>
<evidence type="ECO:0000259" key="4">
    <source>
        <dbReference type="Pfam" id="PF05193"/>
    </source>
</evidence>
<dbReference type="SUPFAM" id="SSF63411">
    <property type="entry name" value="LuxS/MPP-like metallohydrolase"/>
    <property type="match status" value="2"/>
</dbReference>
<dbReference type="Pfam" id="PF05193">
    <property type="entry name" value="Peptidase_M16_C"/>
    <property type="match status" value="1"/>
</dbReference>
<reference evidence="6" key="1">
    <citation type="submission" date="2018-12" db="EMBL/GenBank/DDBJ databases">
        <title>Tengunoibacter tsumagoiensis gen. nov., sp. nov., Dictyobacter kobayashii sp. nov., D. alpinus sp. nov., and D. joshuensis sp. nov. and description of Dictyobacteraceae fam. nov. within the order Ktedonobacterales isolated from Tengu-no-mugimeshi.</title>
        <authorList>
            <person name="Wang C.M."/>
            <person name="Zheng Y."/>
            <person name="Sakai Y."/>
            <person name="Toyoda A."/>
            <person name="Minakuchi Y."/>
            <person name="Abe K."/>
            <person name="Yokota A."/>
            <person name="Yabe S."/>
        </authorList>
    </citation>
    <scope>NUCLEOTIDE SEQUENCE [LARGE SCALE GENOMIC DNA]</scope>
    <source>
        <strain evidence="6">Uno3</strain>
    </source>
</reference>
<comment type="caution">
    <text evidence="5">The sequence shown here is derived from an EMBL/GenBank/DDBJ whole genome shotgun (WGS) entry which is preliminary data.</text>
</comment>
<dbReference type="EMBL" id="BIFR01000001">
    <property type="protein sequence ID" value="GCE12568.1"/>
    <property type="molecule type" value="Genomic_DNA"/>
</dbReference>
<dbReference type="InterPro" id="IPR001431">
    <property type="entry name" value="Pept_M16_Zn_BS"/>
</dbReference>
<evidence type="ECO:0000313" key="6">
    <source>
        <dbReference type="Proteomes" id="UP000287352"/>
    </source>
</evidence>
<accession>A0A402A093</accession>
<evidence type="ECO:0000256" key="2">
    <source>
        <dbReference type="RuleBase" id="RU004447"/>
    </source>
</evidence>
<dbReference type="AlphaFoldDB" id="A0A402A093"/>
<dbReference type="GO" id="GO:0046872">
    <property type="term" value="F:metal ion binding"/>
    <property type="evidence" value="ECO:0007669"/>
    <property type="project" value="InterPro"/>
</dbReference>
<dbReference type="GO" id="GO:0004222">
    <property type="term" value="F:metalloendopeptidase activity"/>
    <property type="evidence" value="ECO:0007669"/>
    <property type="project" value="InterPro"/>
</dbReference>